<proteinExistence type="predicted"/>
<evidence type="ECO:0008006" key="4">
    <source>
        <dbReference type="Google" id="ProtNLM"/>
    </source>
</evidence>
<name>A0A934HX87_9CLOT</name>
<gene>
    <name evidence="2" type="ORF">I6U51_09475</name>
</gene>
<sequence length="377" mass="42092">MRKANKRWVLGLVIAISLLFIQSVLVSCASKKKEESKSTTESFDMKAATNVADTYMKYLMKEDTENSKRFYSKELSKSSISEENRSLKILGYDLSETNEIGKSGLFKMRVSRSDVTKPFASLDEYTLKIKKEDTDYKITETNNIIQKEAFIQNNQIRLRNKNNVNTNLVVDFGGIPNYAFPKDDKTNIDKITVPKSQYGIITFSYGGDSLALSTFDKDAYIAVIKLEEAMAVQASDKGGGEGGDTGGGDTGGGKQKEGGGGKAQEKPIGKDITSLDLLKSSKVEFMTFSPTEKFVTVQYTKPDIGRCIRTYKSDGGDLIPFKFEEKFPMDKVDVVFSSYDKETLNFDVVPKKPDDKSASDVIGKWQINLRDFKPKKM</sequence>
<feature type="compositionally biased region" description="Basic and acidic residues" evidence="1">
    <location>
        <begin position="254"/>
        <end position="267"/>
    </location>
</feature>
<feature type="compositionally biased region" description="Gly residues" evidence="1">
    <location>
        <begin position="240"/>
        <end position="253"/>
    </location>
</feature>
<dbReference type="EMBL" id="JAEEGB010000009">
    <property type="protein sequence ID" value="MBI6872934.1"/>
    <property type="molecule type" value="Genomic_DNA"/>
</dbReference>
<feature type="region of interest" description="Disordered" evidence="1">
    <location>
        <begin position="234"/>
        <end position="267"/>
    </location>
</feature>
<evidence type="ECO:0000256" key="1">
    <source>
        <dbReference type="SAM" id="MobiDB-lite"/>
    </source>
</evidence>
<dbReference type="AlphaFoldDB" id="A0A934HX87"/>
<keyword evidence="3" id="KW-1185">Reference proteome</keyword>
<organism evidence="2 3">
    <name type="scientific">Clostridium aciditolerans</name>
    <dbReference type="NCBI Taxonomy" id="339861"/>
    <lineage>
        <taxon>Bacteria</taxon>
        <taxon>Bacillati</taxon>
        <taxon>Bacillota</taxon>
        <taxon>Clostridia</taxon>
        <taxon>Eubacteriales</taxon>
        <taxon>Clostridiaceae</taxon>
        <taxon>Clostridium</taxon>
    </lineage>
</organism>
<reference evidence="2" key="1">
    <citation type="submission" date="2020-12" db="EMBL/GenBank/DDBJ databases">
        <title>Clostridium thailandense sp. nov., a novel acetogenic bacterium isolated from peat land soil in Thailand.</title>
        <authorList>
            <person name="Chaikitkaew S."/>
            <person name="Birkeland N.K."/>
        </authorList>
    </citation>
    <scope>NUCLEOTIDE SEQUENCE</scope>
    <source>
        <strain evidence="2">DSM 17425</strain>
    </source>
</reference>
<protein>
    <recommendedName>
        <fullName evidence="4">Head-tail adaptor protein</fullName>
    </recommendedName>
</protein>
<evidence type="ECO:0000313" key="2">
    <source>
        <dbReference type="EMBL" id="MBI6872934.1"/>
    </source>
</evidence>
<dbReference type="PROSITE" id="PS51257">
    <property type="entry name" value="PROKAR_LIPOPROTEIN"/>
    <property type="match status" value="1"/>
</dbReference>
<accession>A0A934HX87</accession>
<evidence type="ECO:0000313" key="3">
    <source>
        <dbReference type="Proteomes" id="UP000622687"/>
    </source>
</evidence>
<dbReference type="Proteomes" id="UP000622687">
    <property type="component" value="Unassembled WGS sequence"/>
</dbReference>
<comment type="caution">
    <text evidence="2">The sequence shown here is derived from an EMBL/GenBank/DDBJ whole genome shotgun (WGS) entry which is preliminary data.</text>
</comment>
<dbReference type="RefSeq" id="WP_211142414.1">
    <property type="nucleotide sequence ID" value="NZ_JAEEGB010000009.1"/>
</dbReference>